<dbReference type="Pfam" id="PF00535">
    <property type="entry name" value="Glycos_transf_2"/>
    <property type="match status" value="1"/>
</dbReference>
<comment type="subcellular location">
    <subcellularLocation>
        <location evidence="4 13">Endoplasmic reticulum</location>
    </subcellularLocation>
</comment>
<evidence type="ECO:0000256" key="10">
    <source>
        <dbReference type="ARBA" id="ARBA00022824"/>
    </source>
</evidence>
<dbReference type="GO" id="GO:0035269">
    <property type="term" value="P:protein O-linked glycosylation via mannose"/>
    <property type="evidence" value="ECO:0007669"/>
    <property type="project" value="TreeGrafter"/>
</dbReference>
<gene>
    <name evidence="15" type="primary">DPM1</name>
    <name evidence="15" type="ORF">MBRA1_003340</name>
</gene>
<evidence type="ECO:0000256" key="9">
    <source>
        <dbReference type="ARBA" id="ARBA00022723"/>
    </source>
</evidence>
<dbReference type="PANTHER" id="PTHR43398:SF1">
    <property type="entry name" value="DOLICHOL-PHOSPHATE MANNOSYLTRANSFERASE SUBUNIT 1"/>
    <property type="match status" value="1"/>
</dbReference>
<sequence length="265" mass="29220">MTSVIDIPNAGSVAASAPHKYSVILPTYNERNNLPIIVFLLCRTFQENNLDYEIVIVDDNSPDGTQTIARQLAALYGPEHVVLRPRAGKLGLGTAYIHGLESCTGDFVIIMDADFSHHVRREAHTQPKFIPEMIALQLETNADIVQGTRYSGPSTGAGVYGWDLKRKLVSRGANVLATFVLDPRTTDVTGSFRLYKRNVIQNLIGQVTSKGYVFQMEILVRAKALGYKVVEVPITFCDRLYGESKLGGDEIVGYAKGVWQLFVGI</sequence>
<evidence type="ECO:0000256" key="11">
    <source>
        <dbReference type="ARBA" id="ARBA00022842"/>
    </source>
</evidence>
<name>A0AAF0IPU4_9BASI</name>
<evidence type="ECO:0000256" key="3">
    <source>
        <dbReference type="ARBA" id="ARBA00001946"/>
    </source>
</evidence>
<reference evidence="15" key="1">
    <citation type="submission" date="2023-03" db="EMBL/GenBank/DDBJ databases">
        <title>Mating type loci evolution in Malassezia.</title>
        <authorList>
            <person name="Coelho M.A."/>
        </authorList>
    </citation>
    <scope>NUCLEOTIDE SEQUENCE</scope>
    <source>
        <strain evidence="15">CBS 14135</strain>
    </source>
</reference>
<dbReference type="CDD" id="cd06442">
    <property type="entry name" value="DPM1_like"/>
    <property type="match status" value="1"/>
</dbReference>
<dbReference type="GO" id="GO:0004582">
    <property type="term" value="F:dolichyl-phosphate beta-D-mannosyltransferase activity"/>
    <property type="evidence" value="ECO:0007669"/>
    <property type="project" value="UniProtKB-UniRule"/>
</dbReference>
<evidence type="ECO:0000256" key="4">
    <source>
        <dbReference type="ARBA" id="ARBA00004240"/>
    </source>
</evidence>
<keyword evidence="9" id="KW-0479">Metal-binding</keyword>
<feature type="domain" description="Glycosyltransferase 2-like" evidence="14">
    <location>
        <begin position="22"/>
        <end position="202"/>
    </location>
</feature>
<dbReference type="Proteomes" id="UP001216638">
    <property type="component" value="Chromosome 4"/>
</dbReference>
<evidence type="ECO:0000256" key="7">
    <source>
        <dbReference type="ARBA" id="ARBA00022676"/>
    </source>
</evidence>
<keyword evidence="10 13" id="KW-0256">Endoplasmic reticulum</keyword>
<comment type="cofactor">
    <cofactor evidence="3">
        <name>Mg(2+)</name>
        <dbReference type="ChEBI" id="CHEBI:18420"/>
    </cofactor>
</comment>
<evidence type="ECO:0000256" key="6">
    <source>
        <dbReference type="ARBA" id="ARBA00006739"/>
    </source>
</evidence>
<dbReference type="Gene3D" id="3.90.550.10">
    <property type="entry name" value="Spore Coat Polysaccharide Biosynthesis Protein SpsA, Chain A"/>
    <property type="match status" value="1"/>
</dbReference>
<dbReference type="GO" id="GO:0006720">
    <property type="term" value="P:isoprenoid metabolic process"/>
    <property type="evidence" value="ECO:0007669"/>
    <property type="project" value="UniProtKB-ARBA"/>
</dbReference>
<dbReference type="GO" id="GO:0046872">
    <property type="term" value="F:metal ion binding"/>
    <property type="evidence" value="ECO:0007669"/>
    <property type="project" value="UniProtKB-KW"/>
</dbReference>
<evidence type="ECO:0000256" key="1">
    <source>
        <dbReference type="ARBA" id="ARBA00001913"/>
    </source>
</evidence>
<comment type="function">
    <text evidence="13">Transfers mannose from GDP-mannose to dolichol monophosphate to form dolichol phosphate mannose (Dol-P-Man) which is the mannosyl donor in pathways leading to N-glycosylation, glycosyl phosphatidylinositol membrane anchoring, and O-mannosylation of proteins.</text>
</comment>
<evidence type="ECO:0000256" key="12">
    <source>
        <dbReference type="ARBA" id="ARBA00023211"/>
    </source>
</evidence>
<comment type="subunit">
    <text evidence="13">Component of the dolichol-phosphate mannose (DPM) synthase complex.</text>
</comment>
<accession>A0AAF0IPU4</accession>
<protein>
    <recommendedName>
        <fullName evidence="13">Dolichol-phosphate mannosyltransferase subunit 1</fullName>
        <ecNumber evidence="13">2.4.1.83</ecNumber>
    </recommendedName>
</protein>
<comment type="cofactor">
    <cofactor evidence="2">
        <name>Mn(2+)</name>
        <dbReference type="ChEBI" id="CHEBI:29035"/>
    </cofactor>
</comment>
<evidence type="ECO:0000313" key="16">
    <source>
        <dbReference type="Proteomes" id="UP001216638"/>
    </source>
</evidence>
<dbReference type="GO" id="GO:0006488">
    <property type="term" value="P:dolichol-linked oligosaccharide biosynthetic process"/>
    <property type="evidence" value="ECO:0007669"/>
    <property type="project" value="TreeGrafter"/>
</dbReference>
<comment type="cofactor">
    <cofactor evidence="1">
        <name>Ca(2+)</name>
        <dbReference type="ChEBI" id="CHEBI:29108"/>
    </cofactor>
</comment>
<keyword evidence="11" id="KW-0460">Magnesium</keyword>
<keyword evidence="16" id="KW-1185">Reference proteome</keyword>
<dbReference type="GO" id="GO:0006066">
    <property type="term" value="P:alcohol metabolic process"/>
    <property type="evidence" value="ECO:0007669"/>
    <property type="project" value="UniProtKB-ARBA"/>
</dbReference>
<evidence type="ECO:0000256" key="5">
    <source>
        <dbReference type="ARBA" id="ARBA00004922"/>
    </source>
</evidence>
<evidence type="ECO:0000259" key="14">
    <source>
        <dbReference type="Pfam" id="PF00535"/>
    </source>
</evidence>
<comment type="similarity">
    <text evidence="6 13">Belongs to the glycosyltransferase 2 family.</text>
</comment>
<evidence type="ECO:0000313" key="15">
    <source>
        <dbReference type="EMBL" id="WFC96677.1"/>
    </source>
</evidence>
<organism evidence="15 16">
    <name type="scientific">Malassezia brasiliensis</name>
    <dbReference type="NCBI Taxonomy" id="1821822"/>
    <lineage>
        <taxon>Eukaryota</taxon>
        <taxon>Fungi</taxon>
        <taxon>Dikarya</taxon>
        <taxon>Basidiomycota</taxon>
        <taxon>Ustilaginomycotina</taxon>
        <taxon>Malasseziomycetes</taxon>
        <taxon>Malasseziales</taxon>
        <taxon>Malasseziaceae</taxon>
        <taxon>Malassezia</taxon>
    </lineage>
</organism>
<dbReference type="GO" id="GO:0005789">
    <property type="term" value="C:endoplasmic reticulum membrane"/>
    <property type="evidence" value="ECO:0007669"/>
    <property type="project" value="TreeGrafter"/>
</dbReference>
<comment type="pathway">
    <text evidence="5 13">Protein modification; protein glycosylation.</text>
</comment>
<dbReference type="GO" id="GO:0006506">
    <property type="term" value="P:GPI anchor biosynthetic process"/>
    <property type="evidence" value="ECO:0007669"/>
    <property type="project" value="TreeGrafter"/>
</dbReference>
<comment type="catalytic activity">
    <reaction evidence="13">
        <text>a di-trans,poly-cis-dolichyl phosphate + GDP-alpha-D-mannose = a di-trans,poly-cis-dolichyl beta-D-mannosyl phosphate + GDP</text>
        <dbReference type="Rhea" id="RHEA:21184"/>
        <dbReference type="Rhea" id="RHEA-COMP:19498"/>
        <dbReference type="Rhea" id="RHEA-COMP:19501"/>
        <dbReference type="ChEBI" id="CHEBI:57527"/>
        <dbReference type="ChEBI" id="CHEBI:57683"/>
        <dbReference type="ChEBI" id="CHEBI:58189"/>
        <dbReference type="ChEBI" id="CHEBI:58211"/>
    </reaction>
</comment>
<keyword evidence="12" id="KW-0464">Manganese</keyword>
<evidence type="ECO:0000256" key="2">
    <source>
        <dbReference type="ARBA" id="ARBA00001936"/>
    </source>
</evidence>
<keyword evidence="8 13" id="KW-0808">Transferase</keyword>
<dbReference type="EC" id="2.4.1.83" evidence="13"/>
<dbReference type="EMBL" id="CP119954">
    <property type="protein sequence ID" value="WFC96677.1"/>
    <property type="molecule type" value="Genomic_DNA"/>
</dbReference>
<dbReference type="InterPro" id="IPR039528">
    <property type="entry name" value="DPM1-like"/>
</dbReference>
<keyword evidence="7 13" id="KW-0328">Glycosyltransferase</keyword>
<dbReference type="PANTHER" id="PTHR43398">
    <property type="entry name" value="DOLICHOL-PHOSPHATE MANNOSYLTRANSFERASE SUBUNIT 1"/>
    <property type="match status" value="1"/>
</dbReference>
<evidence type="ECO:0000256" key="13">
    <source>
        <dbReference type="RuleBase" id="RU365083"/>
    </source>
</evidence>
<dbReference type="SUPFAM" id="SSF53448">
    <property type="entry name" value="Nucleotide-diphospho-sugar transferases"/>
    <property type="match status" value="1"/>
</dbReference>
<dbReference type="InterPro" id="IPR001173">
    <property type="entry name" value="Glyco_trans_2-like"/>
</dbReference>
<dbReference type="FunFam" id="3.90.550.10:FF:000036">
    <property type="entry name" value="Dolichol-phosphate mannosyltransferase subunit 1"/>
    <property type="match status" value="1"/>
</dbReference>
<evidence type="ECO:0000256" key="8">
    <source>
        <dbReference type="ARBA" id="ARBA00022679"/>
    </source>
</evidence>
<dbReference type="InterPro" id="IPR029044">
    <property type="entry name" value="Nucleotide-diphossugar_trans"/>
</dbReference>
<dbReference type="AlphaFoldDB" id="A0AAF0IPU4"/>
<proteinExistence type="inferred from homology"/>